<keyword evidence="2" id="KW-1185">Reference proteome</keyword>
<dbReference type="SMART" id="SM00367">
    <property type="entry name" value="LRR_CC"/>
    <property type="match status" value="2"/>
</dbReference>
<protein>
    <submittedName>
        <fullName evidence="1">Uncharacterized protein</fullName>
    </submittedName>
</protein>
<evidence type="ECO:0000313" key="2">
    <source>
        <dbReference type="Proteomes" id="UP000829354"/>
    </source>
</evidence>
<reference evidence="1 2" key="1">
    <citation type="submission" date="2022-04" db="EMBL/GenBank/DDBJ databases">
        <title>Chromosome-level reference genomes for two strains of Caenorhabditis briggsae: an improved platform for comparative genomics.</title>
        <authorList>
            <person name="Stevens L."/>
            <person name="Andersen E."/>
        </authorList>
    </citation>
    <scope>NUCLEOTIDE SEQUENCE [LARGE SCALE GENOMIC DNA]</scope>
    <source>
        <strain evidence="1">VX34</strain>
        <tissue evidence="1">Whole-organism</tissue>
    </source>
</reference>
<dbReference type="AlphaFoldDB" id="A0AAE9F7F8"/>
<gene>
    <name evidence="1" type="ORF">L5515_008529</name>
</gene>
<dbReference type="Gene3D" id="3.80.10.10">
    <property type="entry name" value="Ribonuclease Inhibitor"/>
    <property type="match status" value="1"/>
</dbReference>
<dbReference type="InterPro" id="IPR032675">
    <property type="entry name" value="LRR_dom_sf"/>
</dbReference>
<dbReference type="Proteomes" id="UP000829354">
    <property type="component" value="Chromosome V"/>
</dbReference>
<proteinExistence type="predicted"/>
<name>A0AAE9F7F8_CAEBR</name>
<sequence>MCHWRLSRRLTRVLQDSDVVILFAENLSAIKNVYFIRCKNLHDFGLEYMGQHVGGHLKTLHIEECRRITEFGLEHLKKFTALDKLVLRNLKSVHGKEKVEQKIRGALPKTDIQFEL</sequence>
<evidence type="ECO:0000313" key="1">
    <source>
        <dbReference type="EMBL" id="UMM36316.1"/>
    </source>
</evidence>
<organism evidence="1 2">
    <name type="scientific">Caenorhabditis briggsae</name>
    <dbReference type="NCBI Taxonomy" id="6238"/>
    <lineage>
        <taxon>Eukaryota</taxon>
        <taxon>Metazoa</taxon>
        <taxon>Ecdysozoa</taxon>
        <taxon>Nematoda</taxon>
        <taxon>Chromadorea</taxon>
        <taxon>Rhabditida</taxon>
        <taxon>Rhabditina</taxon>
        <taxon>Rhabditomorpha</taxon>
        <taxon>Rhabditoidea</taxon>
        <taxon>Rhabditidae</taxon>
        <taxon>Peloderinae</taxon>
        <taxon>Caenorhabditis</taxon>
    </lineage>
</organism>
<dbReference type="EMBL" id="CP092624">
    <property type="protein sequence ID" value="UMM36316.1"/>
    <property type="molecule type" value="Genomic_DNA"/>
</dbReference>
<dbReference type="InterPro" id="IPR006553">
    <property type="entry name" value="Leu-rich_rpt_Cys-con_subtyp"/>
</dbReference>
<dbReference type="SUPFAM" id="SSF52047">
    <property type="entry name" value="RNI-like"/>
    <property type="match status" value="1"/>
</dbReference>
<accession>A0AAE9F7F8</accession>